<gene>
    <name evidence="11" type="ORF">CLV42_113145</name>
</gene>
<feature type="chain" id="PRO_5015200757" description="Photosynthetic reaction center cytochrome c subunit" evidence="10">
    <location>
        <begin position="23"/>
        <end position="156"/>
    </location>
</feature>
<keyword evidence="5" id="KW-0349">Heme</keyword>
<sequence length="156" mass="17577">MKLKRSYLVPLSLMLAATLCSLSLPQQEERAKNLKVLPKNISHEELEKEMRSFNKALGVKCDFCHARQADNPKKLDFASDDKEEKETARDMLKMTMRINKKYFKSGKDEQGQPMMTVTCYTCHNGQKEPVSKPPASSTPPPPPPAPPATPEVPQQH</sequence>
<dbReference type="InterPro" id="IPR036280">
    <property type="entry name" value="Multihaem_cyt_sf"/>
</dbReference>
<evidence type="ECO:0000313" key="12">
    <source>
        <dbReference type="Proteomes" id="UP000240978"/>
    </source>
</evidence>
<dbReference type="EMBL" id="PYGK01000013">
    <property type="protein sequence ID" value="PSL25463.1"/>
    <property type="molecule type" value="Genomic_DNA"/>
</dbReference>
<feature type="signal peptide" evidence="10">
    <location>
        <begin position="1"/>
        <end position="22"/>
    </location>
</feature>
<dbReference type="GO" id="GO:0005506">
    <property type="term" value="F:iron ion binding"/>
    <property type="evidence" value="ECO:0007669"/>
    <property type="project" value="InterPro"/>
</dbReference>
<dbReference type="Pfam" id="PF02276">
    <property type="entry name" value="CytoC_RC"/>
    <property type="match status" value="1"/>
</dbReference>
<dbReference type="GO" id="GO:0009055">
    <property type="term" value="F:electron transfer activity"/>
    <property type="evidence" value="ECO:0007669"/>
    <property type="project" value="InterPro"/>
</dbReference>
<dbReference type="InterPro" id="IPR003158">
    <property type="entry name" value="Photosyn_RC_cyt_c-su"/>
</dbReference>
<dbReference type="RefSeq" id="WP_106604735.1">
    <property type="nucleotide sequence ID" value="NZ_PYGK01000013.1"/>
</dbReference>
<evidence type="ECO:0000256" key="10">
    <source>
        <dbReference type="SAM" id="SignalP"/>
    </source>
</evidence>
<keyword evidence="8" id="KW-0408">Iron</keyword>
<dbReference type="NCBIfam" id="NF033196">
    <property type="entry name" value="c_type_nonphoto"/>
    <property type="match status" value="1"/>
</dbReference>
<comment type="function">
    <text evidence="1">The reaction center of purple bacteria contains a tightly bound cytochrome molecule which re-reduces the photo oxidized primary electron donor.</text>
</comment>
<evidence type="ECO:0000256" key="8">
    <source>
        <dbReference type="ARBA" id="ARBA00023004"/>
    </source>
</evidence>
<dbReference type="SUPFAM" id="SSF48695">
    <property type="entry name" value="Multiheme cytochromes"/>
    <property type="match status" value="1"/>
</dbReference>
<accession>A0A2P8FUR6</accession>
<dbReference type="AlphaFoldDB" id="A0A2P8FUR6"/>
<proteinExistence type="predicted"/>
<dbReference type="GO" id="GO:0030077">
    <property type="term" value="C:plasma membrane light-harvesting complex"/>
    <property type="evidence" value="ECO:0007669"/>
    <property type="project" value="InterPro"/>
</dbReference>
<evidence type="ECO:0000256" key="2">
    <source>
        <dbReference type="ARBA" id="ARBA00015978"/>
    </source>
</evidence>
<feature type="compositionally biased region" description="Pro residues" evidence="9">
    <location>
        <begin position="136"/>
        <end position="150"/>
    </location>
</feature>
<evidence type="ECO:0000256" key="6">
    <source>
        <dbReference type="ARBA" id="ARBA00022723"/>
    </source>
</evidence>
<dbReference type="Gene3D" id="1.10.468.10">
    <property type="entry name" value="Photosynthetic Reaction Center, subunit C, domain 2"/>
    <property type="match status" value="1"/>
</dbReference>
<evidence type="ECO:0000313" key="11">
    <source>
        <dbReference type="EMBL" id="PSL25463.1"/>
    </source>
</evidence>
<evidence type="ECO:0000256" key="7">
    <source>
        <dbReference type="ARBA" id="ARBA00022982"/>
    </source>
</evidence>
<keyword evidence="6" id="KW-0479">Metal-binding</keyword>
<keyword evidence="4" id="KW-0602">Photosynthesis</keyword>
<dbReference type="Proteomes" id="UP000240978">
    <property type="component" value="Unassembled WGS sequence"/>
</dbReference>
<evidence type="ECO:0000256" key="4">
    <source>
        <dbReference type="ARBA" id="ARBA00022531"/>
    </source>
</evidence>
<protein>
    <recommendedName>
        <fullName evidence="2">Photosynthetic reaction center cytochrome c subunit</fullName>
    </recommendedName>
</protein>
<feature type="region of interest" description="Disordered" evidence="9">
    <location>
        <begin position="124"/>
        <end position="156"/>
    </location>
</feature>
<keyword evidence="12" id="KW-1185">Reference proteome</keyword>
<evidence type="ECO:0000256" key="9">
    <source>
        <dbReference type="SAM" id="MobiDB-lite"/>
    </source>
</evidence>
<keyword evidence="7" id="KW-0249">Electron transport</keyword>
<dbReference type="GO" id="GO:0020037">
    <property type="term" value="F:heme binding"/>
    <property type="evidence" value="ECO:0007669"/>
    <property type="project" value="InterPro"/>
</dbReference>
<dbReference type="InterPro" id="IPR023119">
    <property type="entry name" value="Multihaem_cyt_PRC_cyt_su-like"/>
</dbReference>
<evidence type="ECO:0000256" key="5">
    <source>
        <dbReference type="ARBA" id="ARBA00022617"/>
    </source>
</evidence>
<name>A0A2P8FUR6_9BACT</name>
<organism evidence="11 12">
    <name type="scientific">Chitinophaga ginsengisoli</name>
    <dbReference type="NCBI Taxonomy" id="363837"/>
    <lineage>
        <taxon>Bacteria</taxon>
        <taxon>Pseudomonadati</taxon>
        <taxon>Bacteroidota</taxon>
        <taxon>Chitinophagia</taxon>
        <taxon>Chitinophagales</taxon>
        <taxon>Chitinophagaceae</taxon>
        <taxon>Chitinophaga</taxon>
    </lineage>
</organism>
<evidence type="ECO:0000256" key="3">
    <source>
        <dbReference type="ARBA" id="ARBA00022448"/>
    </source>
</evidence>
<keyword evidence="10" id="KW-0732">Signal</keyword>
<dbReference type="OrthoDB" id="951235at2"/>
<evidence type="ECO:0000256" key="1">
    <source>
        <dbReference type="ARBA" id="ARBA00003196"/>
    </source>
</evidence>
<comment type="caution">
    <text evidence="11">The sequence shown here is derived from an EMBL/GenBank/DDBJ whole genome shotgun (WGS) entry which is preliminary data.</text>
</comment>
<keyword evidence="3" id="KW-0813">Transport</keyword>
<reference evidence="11 12" key="1">
    <citation type="submission" date="2018-03" db="EMBL/GenBank/DDBJ databases">
        <title>Genomic Encyclopedia of Archaeal and Bacterial Type Strains, Phase II (KMG-II): from individual species to whole genera.</title>
        <authorList>
            <person name="Goeker M."/>
        </authorList>
    </citation>
    <scope>NUCLEOTIDE SEQUENCE [LARGE SCALE GENOMIC DNA]</scope>
    <source>
        <strain evidence="11 12">DSM 18107</strain>
    </source>
</reference>
<dbReference type="GO" id="GO:0019684">
    <property type="term" value="P:photosynthesis, light reaction"/>
    <property type="evidence" value="ECO:0007669"/>
    <property type="project" value="InterPro"/>
</dbReference>